<proteinExistence type="inferred from homology"/>
<dbReference type="InterPro" id="IPR002401">
    <property type="entry name" value="Cyt_P450_E_grp-I"/>
</dbReference>
<dbReference type="PANTHER" id="PTHR46300">
    <property type="entry name" value="P450, PUTATIVE (EUROFUNG)-RELATED-RELATED"/>
    <property type="match status" value="1"/>
</dbReference>
<evidence type="ECO:0000256" key="1">
    <source>
        <dbReference type="ARBA" id="ARBA00001971"/>
    </source>
</evidence>
<evidence type="ECO:0000313" key="15">
    <source>
        <dbReference type="Proteomes" id="UP000814176"/>
    </source>
</evidence>
<dbReference type="PRINTS" id="PR00463">
    <property type="entry name" value="EP450I"/>
</dbReference>
<keyword evidence="7 13" id="KW-0479">Metal-binding</keyword>
<dbReference type="Gene3D" id="1.10.630.10">
    <property type="entry name" value="Cytochrome P450"/>
    <property type="match status" value="1"/>
</dbReference>
<comment type="subcellular location">
    <subcellularLocation>
        <location evidence="2">Membrane</location>
        <topology evidence="2">Single-pass membrane protein</topology>
    </subcellularLocation>
</comment>
<evidence type="ECO:0000256" key="11">
    <source>
        <dbReference type="ARBA" id="ARBA00023033"/>
    </source>
</evidence>
<dbReference type="RefSeq" id="XP_047782419.1">
    <property type="nucleotide sequence ID" value="XM_047922852.1"/>
</dbReference>
<evidence type="ECO:0000256" key="7">
    <source>
        <dbReference type="ARBA" id="ARBA00022723"/>
    </source>
</evidence>
<reference evidence="14 15" key="1">
    <citation type="journal article" date="2021" name="Environ. Microbiol.">
        <title>Gene family expansions and transcriptome signatures uncover fungal adaptations to wood decay.</title>
        <authorList>
            <person name="Hage H."/>
            <person name="Miyauchi S."/>
            <person name="Viragh M."/>
            <person name="Drula E."/>
            <person name="Min B."/>
            <person name="Chaduli D."/>
            <person name="Navarro D."/>
            <person name="Favel A."/>
            <person name="Norest M."/>
            <person name="Lesage-Meessen L."/>
            <person name="Balint B."/>
            <person name="Merenyi Z."/>
            <person name="de Eugenio L."/>
            <person name="Morin E."/>
            <person name="Martinez A.T."/>
            <person name="Baldrian P."/>
            <person name="Stursova M."/>
            <person name="Martinez M.J."/>
            <person name="Novotny C."/>
            <person name="Magnuson J.K."/>
            <person name="Spatafora J.W."/>
            <person name="Maurice S."/>
            <person name="Pangilinan J."/>
            <person name="Andreopoulos W."/>
            <person name="LaButti K."/>
            <person name="Hundley H."/>
            <person name="Na H."/>
            <person name="Kuo A."/>
            <person name="Barry K."/>
            <person name="Lipzen A."/>
            <person name="Henrissat B."/>
            <person name="Riley R."/>
            <person name="Ahrendt S."/>
            <person name="Nagy L.G."/>
            <person name="Grigoriev I.V."/>
            <person name="Martin F."/>
            <person name="Rosso M.N."/>
        </authorList>
    </citation>
    <scope>NUCLEOTIDE SEQUENCE [LARGE SCALE GENOMIC DNA]</scope>
    <source>
        <strain evidence="14 15">CIRM-BRFM 1785</strain>
    </source>
</reference>
<dbReference type="InterPro" id="IPR001128">
    <property type="entry name" value="Cyt_P450"/>
</dbReference>
<evidence type="ECO:0000256" key="9">
    <source>
        <dbReference type="ARBA" id="ARBA00023002"/>
    </source>
</evidence>
<evidence type="ECO:0000256" key="10">
    <source>
        <dbReference type="ARBA" id="ARBA00023004"/>
    </source>
</evidence>
<comment type="pathway">
    <text evidence="3">Secondary metabolite biosynthesis.</text>
</comment>
<dbReference type="PROSITE" id="PS00086">
    <property type="entry name" value="CYTOCHROME_P450"/>
    <property type="match status" value="1"/>
</dbReference>
<keyword evidence="11 13" id="KW-0503">Monooxygenase</keyword>
<protein>
    <submittedName>
        <fullName evidence="14">Cytochrome P450</fullName>
    </submittedName>
</protein>
<accession>A0ABQ8KQP5</accession>
<keyword evidence="6" id="KW-0812">Transmembrane</keyword>
<evidence type="ECO:0000256" key="5">
    <source>
        <dbReference type="ARBA" id="ARBA00022617"/>
    </source>
</evidence>
<organism evidence="14 15">
    <name type="scientific">Rhodofomes roseus</name>
    <dbReference type="NCBI Taxonomy" id="34475"/>
    <lineage>
        <taxon>Eukaryota</taxon>
        <taxon>Fungi</taxon>
        <taxon>Dikarya</taxon>
        <taxon>Basidiomycota</taxon>
        <taxon>Agaricomycotina</taxon>
        <taxon>Agaricomycetes</taxon>
        <taxon>Polyporales</taxon>
        <taxon>Rhodofomes</taxon>
    </lineage>
</organism>
<dbReference type="Proteomes" id="UP000814176">
    <property type="component" value="Unassembled WGS sequence"/>
</dbReference>
<dbReference type="PANTHER" id="PTHR46300:SF7">
    <property type="entry name" value="P450, PUTATIVE (EUROFUNG)-RELATED"/>
    <property type="match status" value="1"/>
</dbReference>
<sequence length="527" mass="58803">MIKVPAAVVVCTVALVVCYAYQSGPLVAILVCVSAHLATQVISAARTKPYPPGPRGWPVLGNLLQIPQDSPWLTYSAWADTYGEVVHLKALSDHLVILNTAQAAKDLLDGRSTIYSDRPGSVMTELSGFGIEMPMLSYNDQWRRQRKIFVQSFNSGMMPGYHRIQEHEARKLVQGILRRPETLVSQTKTRIAAIIMRVTYGYTVKGEDDPMITVPFAAMENFGTATEPGTWIVDFIPQLQYLPRWVPGASFLRIAEEYRQLEHKASWSPYLWCKEKVQEGSEEPCLVASALSQFEGDMNNEDEAALVWAASSGLGGGLDTNMSTIFTFLLAMMRNPHIQAKAQAEIYEVVGTECLPSITDRPSLPYVRSVIAEVFRCDPATPLGLPHAVRQDDVYKNYLLPKSSIVIPNVWRMLHDPCVYPQPDEFRPERFENSDSEMRKVTDLVFGFGRRSCPGSQFAESSIFAIVATILATCNIVPKLDEQGQPIVPPMEYTNGVIVFPKHIVCDVKPRSPRAEELLGEYLSRSQ</sequence>
<dbReference type="EMBL" id="JADCUA010000004">
    <property type="protein sequence ID" value="KAH9840953.1"/>
    <property type="molecule type" value="Genomic_DNA"/>
</dbReference>
<comment type="caution">
    <text evidence="14">The sequence shown here is derived from an EMBL/GenBank/DDBJ whole genome shotgun (WGS) entry which is preliminary data.</text>
</comment>
<evidence type="ECO:0000256" key="8">
    <source>
        <dbReference type="ARBA" id="ARBA00022989"/>
    </source>
</evidence>
<dbReference type="InterPro" id="IPR050364">
    <property type="entry name" value="Cytochrome_P450_fung"/>
</dbReference>
<evidence type="ECO:0000256" key="2">
    <source>
        <dbReference type="ARBA" id="ARBA00004167"/>
    </source>
</evidence>
<dbReference type="Pfam" id="PF00067">
    <property type="entry name" value="p450"/>
    <property type="match status" value="1"/>
</dbReference>
<keyword evidence="8" id="KW-1133">Transmembrane helix</keyword>
<keyword evidence="15" id="KW-1185">Reference proteome</keyword>
<dbReference type="SUPFAM" id="SSF48264">
    <property type="entry name" value="Cytochrome P450"/>
    <property type="match status" value="1"/>
</dbReference>
<keyword evidence="10 13" id="KW-0408">Iron</keyword>
<comment type="similarity">
    <text evidence="4 13">Belongs to the cytochrome P450 family.</text>
</comment>
<name>A0ABQ8KQP5_9APHY</name>
<keyword evidence="12" id="KW-0472">Membrane</keyword>
<evidence type="ECO:0000313" key="14">
    <source>
        <dbReference type="EMBL" id="KAH9840953.1"/>
    </source>
</evidence>
<gene>
    <name evidence="14" type="ORF">C8Q71DRAFT_742407</name>
</gene>
<dbReference type="GeneID" id="72003584"/>
<evidence type="ECO:0000256" key="3">
    <source>
        <dbReference type="ARBA" id="ARBA00005179"/>
    </source>
</evidence>
<comment type="cofactor">
    <cofactor evidence="1">
        <name>heme</name>
        <dbReference type="ChEBI" id="CHEBI:30413"/>
    </cofactor>
</comment>
<evidence type="ECO:0000256" key="12">
    <source>
        <dbReference type="ARBA" id="ARBA00023136"/>
    </source>
</evidence>
<keyword evidence="9 13" id="KW-0560">Oxidoreductase</keyword>
<dbReference type="InterPro" id="IPR036396">
    <property type="entry name" value="Cyt_P450_sf"/>
</dbReference>
<evidence type="ECO:0000256" key="6">
    <source>
        <dbReference type="ARBA" id="ARBA00022692"/>
    </source>
</evidence>
<keyword evidence="5 13" id="KW-0349">Heme</keyword>
<dbReference type="InterPro" id="IPR017972">
    <property type="entry name" value="Cyt_P450_CS"/>
</dbReference>
<evidence type="ECO:0000256" key="13">
    <source>
        <dbReference type="RuleBase" id="RU000461"/>
    </source>
</evidence>
<dbReference type="CDD" id="cd11065">
    <property type="entry name" value="CYP64-like"/>
    <property type="match status" value="1"/>
</dbReference>
<dbReference type="PRINTS" id="PR00385">
    <property type="entry name" value="P450"/>
</dbReference>
<evidence type="ECO:0000256" key="4">
    <source>
        <dbReference type="ARBA" id="ARBA00010617"/>
    </source>
</evidence>